<reference evidence="8 9" key="1">
    <citation type="submission" date="2019-03" db="EMBL/GenBank/DDBJ databases">
        <title>Genomic Encyclopedia of Type Strains, Phase IV (KMG-IV): sequencing the most valuable type-strain genomes for metagenomic binning, comparative biology and taxonomic classification.</title>
        <authorList>
            <person name="Goeker M."/>
        </authorList>
    </citation>
    <scope>NUCLEOTIDE SEQUENCE [LARGE SCALE GENOMIC DNA]</scope>
    <source>
        <strain evidence="8 9">DSM 103923</strain>
    </source>
</reference>
<evidence type="ECO:0000256" key="3">
    <source>
        <dbReference type="ARBA" id="ARBA00022960"/>
    </source>
</evidence>
<dbReference type="PANTHER" id="PTHR34138:SF1">
    <property type="entry name" value="CELL SHAPE-DETERMINING PROTEIN MREC"/>
    <property type="match status" value="1"/>
</dbReference>
<sequence length="272" mass="29675">MFVREMGLTARFGIYLLACLTLMAADSRYDALGKVRAGFNAVIHPAQQAVIWPFDFLANAGGFFTVHSELLNERNRLLRERELLRARLQEYQALQAENVRLHTLAGLPPAPGLTRVPAEIIRAEQDPFARKVIVNRGSLHGVIAGRPVIDEAGLIGQVTQVFPASAEVTLLTDRNQSAPVQATRNGMRILVSGMGNDSLLEVRYLDLHADLKPGDILVTSGLDGVYPAGLPVARVLGIELPRHNPFARATCQPLGGIGRHRHVVILLPEARA</sequence>
<dbReference type="PIRSF" id="PIRSF038471">
    <property type="entry name" value="MreC"/>
    <property type="match status" value="1"/>
</dbReference>
<dbReference type="AlphaFoldDB" id="A0A4R3JVK6"/>
<evidence type="ECO:0000313" key="9">
    <source>
        <dbReference type="Proteomes" id="UP000295135"/>
    </source>
</evidence>
<dbReference type="Gene3D" id="2.40.10.350">
    <property type="entry name" value="Rod shape-determining protein MreC, domain 2"/>
    <property type="match status" value="1"/>
</dbReference>
<keyword evidence="6" id="KW-0175">Coiled coil</keyword>
<dbReference type="InterPro" id="IPR007221">
    <property type="entry name" value="MreC"/>
</dbReference>
<dbReference type="InterPro" id="IPR042177">
    <property type="entry name" value="Cell/Rod_1"/>
</dbReference>
<evidence type="ECO:0000313" key="8">
    <source>
        <dbReference type="EMBL" id="TCS72111.1"/>
    </source>
</evidence>
<comment type="caution">
    <text evidence="8">The sequence shown here is derived from an EMBL/GenBank/DDBJ whole genome shotgun (WGS) entry which is preliminary data.</text>
</comment>
<evidence type="ECO:0000256" key="6">
    <source>
        <dbReference type="SAM" id="Coils"/>
    </source>
</evidence>
<feature type="coiled-coil region" evidence="6">
    <location>
        <begin position="67"/>
        <end position="94"/>
    </location>
</feature>
<evidence type="ECO:0000256" key="4">
    <source>
        <dbReference type="ARBA" id="ARBA00032089"/>
    </source>
</evidence>
<dbReference type="GO" id="GO:0005886">
    <property type="term" value="C:plasma membrane"/>
    <property type="evidence" value="ECO:0007669"/>
    <property type="project" value="TreeGrafter"/>
</dbReference>
<feature type="domain" description="Rod shape-determining protein MreC beta-barrel core" evidence="7">
    <location>
        <begin position="120"/>
        <end position="266"/>
    </location>
</feature>
<dbReference type="PANTHER" id="PTHR34138">
    <property type="entry name" value="CELL SHAPE-DETERMINING PROTEIN MREC"/>
    <property type="match status" value="1"/>
</dbReference>
<keyword evidence="3 5" id="KW-0133">Cell shape</keyword>
<evidence type="ECO:0000259" key="7">
    <source>
        <dbReference type="Pfam" id="PF04085"/>
    </source>
</evidence>
<evidence type="ECO:0000256" key="5">
    <source>
        <dbReference type="PIRNR" id="PIRNR038471"/>
    </source>
</evidence>
<dbReference type="Gene3D" id="2.40.10.340">
    <property type="entry name" value="Rod shape-determining protein MreC, domain 1"/>
    <property type="match status" value="1"/>
</dbReference>
<dbReference type="NCBIfam" id="TIGR00219">
    <property type="entry name" value="mreC"/>
    <property type="match status" value="1"/>
</dbReference>
<comment type="similarity">
    <text evidence="1 5">Belongs to the MreC family.</text>
</comment>
<accession>A0A4R3JVK6</accession>
<gene>
    <name evidence="8" type="ORF">EDC61_10625</name>
</gene>
<comment type="function">
    <text evidence="5">Involved in formation and maintenance of cell shape.</text>
</comment>
<proteinExistence type="inferred from homology"/>
<name>A0A4R3JVK6_9PROT</name>
<dbReference type="EMBL" id="SLZY01000006">
    <property type="protein sequence ID" value="TCS72111.1"/>
    <property type="molecule type" value="Genomic_DNA"/>
</dbReference>
<dbReference type="InterPro" id="IPR055342">
    <property type="entry name" value="MreC_beta-barrel_core"/>
</dbReference>
<protein>
    <recommendedName>
        <fullName evidence="2 5">Cell shape-determining protein MreC</fullName>
    </recommendedName>
    <alternativeName>
        <fullName evidence="4 5">Cell shape protein MreC</fullName>
    </alternativeName>
</protein>
<dbReference type="Proteomes" id="UP000295135">
    <property type="component" value="Unassembled WGS sequence"/>
</dbReference>
<evidence type="ECO:0000256" key="1">
    <source>
        <dbReference type="ARBA" id="ARBA00009369"/>
    </source>
</evidence>
<dbReference type="GO" id="GO:0008360">
    <property type="term" value="P:regulation of cell shape"/>
    <property type="evidence" value="ECO:0007669"/>
    <property type="project" value="UniProtKB-KW"/>
</dbReference>
<dbReference type="InterPro" id="IPR042175">
    <property type="entry name" value="Cell/Rod_MreC_2"/>
</dbReference>
<organism evidence="8 9">
    <name type="scientific">Sulfuritortus calidifontis</name>
    <dbReference type="NCBI Taxonomy" id="1914471"/>
    <lineage>
        <taxon>Bacteria</taxon>
        <taxon>Pseudomonadati</taxon>
        <taxon>Pseudomonadota</taxon>
        <taxon>Betaproteobacteria</taxon>
        <taxon>Nitrosomonadales</taxon>
        <taxon>Thiobacillaceae</taxon>
        <taxon>Sulfuritortus</taxon>
    </lineage>
</organism>
<evidence type="ECO:0000256" key="2">
    <source>
        <dbReference type="ARBA" id="ARBA00013855"/>
    </source>
</evidence>
<keyword evidence="9" id="KW-1185">Reference proteome</keyword>
<dbReference type="Pfam" id="PF04085">
    <property type="entry name" value="MreC"/>
    <property type="match status" value="1"/>
</dbReference>